<dbReference type="Pfam" id="PF00071">
    <property type="entry name" value="Ras"/>
    <property type="match status" value="2"/>
</dbReference>
<dbReference type="EMBL" id="CAJJDN010000016">
    <property type="protein sequence ID" value="CAD8061994.1"/>
    <property type="molecule type" value="Genomic_DNA"/>
</dbReference>
<reference evidence="4" key="1">
    <citation type="submission" date="2021-01" db="EMBL/GenBank/DDBJ databases">
        <authorList>
            <consortium name="Genoscope - CEA"/>
            <person name="William W."/>
        </authorList>
    </citation>
    <scope>NUCLEOTIDE SEQUENCE</scope>
</reference>
<dbReference type="Proteomes" id="UP000692954">
    <property type="component" value="Unassembled WGS sequence"/>
</dbReference>
<dbReference type="AlphaFoldDB" id="A0A8S1LGC1"/>
<dbReference type="GO" id="GO:0016020">
    <property type="term" value="C:membrane"/>
    <property type="evidence" value="ECO:0007669"/>
    <property type="project" value="InterPro"/>
</dbReference>
<protein>
    <submittedName>
        <fullName evidence="4">Uncharacterized protein</fullName>
    </submittedName>
</protein>
<dbReference type="SMART" id="SM00175">
    <property type="entry name" value="RAB"/>
    <property type="match status" value="1"/>
</dbReference>
<evidence type="ECO:0000313" key="4">
    <source>
        <dbReference type="EMBL" id="CAD8061994.1"/>
    </source>
</evidence>
<evidence type="ECO:0000256" key="1">
    <source>
        <dbReference type="ARBA" id="ARBA00022741"/>
    </source>
</evidence>
<feature type="region of interest" description="Disordered" evidence="3">
    <location>
        <begin position="255"/>
        <end position="320"/>
    </location>
</feature>
<dbReference type="GO" id="GO:0003924">
    <property type="term" value="F:GTPase activity"/>
    <property type="evidence" value="ECO:0007669"/>
    <property type="project" value="InterPro"/>
</dbReference>
<dbReference type="GO" id="GO:0007165">
    <property type="term" value="P:signal transduction"/>
    <property type="evidence" value="ECO:0007669"/>
    <property type="project" value="InterPro"/>
</dbReference>
<evidence type="ECO:0000256" key="2">
    <source>
        <dbReference type="ARBA" id="ARBA00023134"/>
    </source>
</evidence>
<dbReference type="GO" id="GO:0005525">
    <property type="term" value="F:GTP binding"/>
    <property type="evidence" value="ECO:0007669"/>
    <property type="project" value="UniProtKB-KW"/>
</dbReference>
<dbReference type="InterPro" id="IPR020849">
    <property type="entry name" value="Small_GTPase_Ras-type"/>
</dbReference>
<dbReference type="PANTHER" id="PTHR24070">
    <property type="entry name" value="RAS, DI-RAS, AND RHEB FAMILY MEMBERS OF SMALL GTPASE SUPERFAMILY"/>
    <property type="match status" value="1"/>
</dbReference>
<dbReference type="SMART" id="SM00173">
    <property type="entry name" value="RAS"/>
    <property type="match status" value="1"/>
</dbReference>
<dbReference type="PROSITE" id="PS51419">
    <property type="entry name" value="RAB"/>
    <property type="match status" value="1"/>
</dbReference>
<keyword evidence="5" id="KW-1185">Reference proteome</keyword>
<name>A0A8S1LGC1_9CILI</name>
<sequence>MAKKSNDVDVEALKKKVLPIIRIAVLGPKGVGKTAIVNQFVNNSFEPQYEETDDDIRRYKKVHDLNCSPTDPQYVVFIIEDIFPTNHPDLVRESDFLKTNIYFGTLENRQQRFKEEQKNILEFDKQIYGYIFVFDGNQNDSYKGLEEPIKYISEYCEKQRSFSMLTTKKVIVANKSDLIEASSQDKVFSKCKSLEKFNIPTRFVVSAKTGHNINAVFEEIGKQILQDQKLDMIDKAWLTEMNSLIMGIEEYRKKKSQGNGKNDLSNKKGGNKGFLGCGEKRKQFVADDEEEDEDEEDDEFKNLQPYPGMMEDDKEGCNIF</sequence>
<proteinExistence type="predicted"/>
<evidence type="ECO:0000313" key="5">
    <source>
        <dbReference type="Proteomes" id="UP000692954"/>
    </source>
</evidence>
<evidence type="ECO:0000256" key="3">
    <source>
        <dbReference type="SAM" id="MobiDB-lite"/>
    </source>
</evidence>
<dbReference type="OrthoDB" id="293659at2759"/>
<organism evidence="4 5">
    <name type="scientific">Paramecium sonneborni</name>
    <dbReference type="NCBI Taxonomy" id="65129"/>
    <lineage>
        <taxon>Eukaryota</taxon>
        <taxon>Sar</taxon>
        <taxon>Alveolata</taxon>
        <taxon>Ciliophora</taxon>
        <taxon>Intramacronucleata</taxon>
        <taxon>Oligohymenophorea</taxon>
        <taxon>Peniculida</taxon>
        <taxon>Parameciidae</taxon>
        <taxon>Paramecium</taxon>
    </lineage>
</organism>
<feature type="compositionally biased region" description="Acidic residues" evidence="3">
    <location>
        <begin position="286"/>
        <end position="299"/>
    </location>
</feature>
<comment type="caution">
    <text evidence="4">The sequence shown here is derived from an EMBL/GenBank/DDBJ whole genome shotgun (WGS) entry which is preliminary data.</text>
</comment>
<gene>
    <name evidence="4" type="ORF">PSON_ATCC_30995.1.T0160086</name>
</gene>
<accession>A0A8S1LGC1</accession>
<keyword evidence="2" id="KW-0342">GTP-binding</keyword>
<keyword evidence="1" id="KW-0547">Nucleotide-binding</keyword>
<dbReference type="InterPro" id="IPR001806">
    <property type="entry name" value="Small_GTPase"/>
</dbReference>